<comment type="miscellaneous">
    <text evidence="10">A single active site specifically recognizes both ATP and CTP and is responsible for their addition.</text>
</comment>
<dbReference type="HAMAP" id="MF_01264">
    <property type="entry name" value="CCA_arch"/>
    <property type="match status" value="1"/>
</dbReference>
<dbReference type="GO" id="GO:0042245">
    <property type="term" value="P:RNA repair"/>
    <property type="evidence" value="ECO:0007669"/>
    <property type="project" value="UniProtKB-KW"/>
</dbReference>
<dbReference type="InterPro" id="IPR006116">
    <property type="entry name" value="NT_2-5OAS_ClassI-CCAase"/>
</dbReference>
<feature type="binding site" evidence="10">
    <location>
        <position position="200"/>
    </location>
    <ligand>
        <name>ATP</name>
        <dbReference type="ChEBI" id="CHEBI:30616"/>
    </ligand>
</feature>
<dbReference type="EMBL" id="BMOO01000004">
    <property type="protein sequence ID" value="GGM69376.1"/>
    <property type="molecule type" value="Genomic_DNA"/>
</dbReference>
<evidence type="ECO:0000256" key="6">
    <source>
        <dbReference type="ARBA" id="ARBA00022800"/>
    </source>
</evidence>
<keyword evidence="3 10" id="KW-0548">Nucleotidyltransferase</keyword>
<dbReference type="Gene3D" id="3.30.70.1550">
    <property type="entry name" value="Archaeal tRNA CCA-adding enzyme catalytic domain"/>
    <property type="match status" value="1"/>
</dbReference>
<organism evidence="14 15">
    <name type="scientific">Halarchaeum rubridurum</name>
    <dbReference type="NCBI Taxonomy" id="489911"/>
    <lineage>
        <taxon>Archaea</taxon>
        <taxon>Methanobacteriati</taxon>
        <taxon>Methanobacteriota</taxon>
        <taxon>Stenosarchaea group</taxon>
        <taxon>Halobacteria</taxon>
        <taxon>Halobacteriales</taxon>
        <taxon>Halobacteriaceae</taxon>
    </lineage>
</organism>
<evidence type="ECO:0000256" key="5">
    <source>
        <dbReference type="ARBA" id="ARBA00022741"/>
    </source>
</evidence>
<evidence type="ECO:0000256" key="8">
    <source>
        <dbReference type="ARBA" id="ARBA00022842"/>
    </source>
</evidence>
<feature type="binding site" evidence="10">
    <location>
        <position position="229"/>
    </location>
    <ligand>
        <name>CTP</name>
        <dbReference type="ChEBI" id="CHEBI:37563"/>
    </ligand>
</feature>
<evidence type="ECO:0000259" key="12">
    <source>
        <dbReference type="Pfam" id="PF09249"/>
    </source>
</evidence>
<feature type="binding site" evidence="10">
    <location>
        <position position="117"/>
    </location>
    <ligand>
        <name>ATP</name>
        <dbReference type="ChEBI" id="CHEBI:30616"/>
    </ligand>
</feature>
<dbReference type="PANTHER" id="PTHR39643:SF1">
    <property type="entry name" value="CCA-ADDING ENZYME"/>
    <property type="match status" value="1"/>
</dbReference>
<dbReference type="Pfam" id="PF09249">
    <property type="entry name" value="tRNA_NucTransf2"/>
    <property type="match status" value="1"/>
</dbReference>
<comment type="catalytic activity">
    <reaction evidence="10">
        <text>a tRNA with a 3' CCA end + 2 CTP + ATP = a tRNA with a 3' CCACCA end + 3 diphosphate</text>
        <dbReference type="Rhea" id="RHEA:76235"/>
        <dbReference type="Rhea" id="RHEA-COMP:10468"/>
        <dbReference type="Rhea" id="RHEA-COMP:18655"/>
        <dbReference type="ChEBI" id="CHEBI:30616"/>
        <dbReference type="ChEBI" id="CHEBI:33019"/>
        <dbReference type="ChEBI" id="CHEBI:37563"/>
        <dbReference type="ChEBI" id="CHEBI:83071"/>
        <dbReference type="ChEBI" id="CHEBI:195187"/>
    </reaction>
</comment>
<dbReference type="SUPFAM" id="SSF55003">
    <property type="entry name" value="PAP/Archaeal CCA-adding enzyme, C-terminal domain"/>
    <property type="match status" value="1"/>
</dbReference>
<evidence type="ECO:0000313" key="15">
    <source>
        <dbReference type="Proteomes" id="UP000614609"/>
    </source>
</evidence>
<dbReference type="InterPro" id="IPR042090">
    <property type="entry name" value="CCA_tRNA_nucleotrans_2"/>
</dbReference>
<dbReference type="GO" id="GO:0000049">
    <property type="term" value="F:tRNA binding"/>
    <property type="evidence" value="ECO:0007669"/>
    <property type="project" value="UniProtKB-UniRule"/>
</dbReference>
<keyword evidence="6 10" id="KW-0692">RNA repair</keyword>
<feature type="domain" description="Polymerase nucleotidyl transferase" evidence="11">
    <location>
        <begin position="94"/>
        <end position="200"/>
    </location>
</feature>
<dbReference type="Gene3D" id="3.30.460.10">
    <property type="entry name" value="Beta Polymerase, domain 2"/>
    <property type="match status" value="1"/>
</dbReference>
<dbReference type="GO" id="GO:0005524">
    <property type="term" value="F:ATP binding"/>
    <property type="evidence" value="ECO:0007669"/>
    <property type="project" value="UniProtKB-UniRule"/>
</dbReference>
<feature type="domain" description="tRNA nucleotidyltransferase substrate binding" evidence="12">
    <location>
        <begin position="215"/>
        <end position="324"/>
    </location>
</feature>
<dbReference type="InterPro" id="IPR002934">
    <property type="entry name" value="Polymerase_NTP_transf_dom"/>
</dbReference>
<feature type="binding site" evidence="10">
    <location>
        <position position="128"/>
    </location>
    <ligand>
        <name>Mg(2+)</name>
        <dbReference type="ChEBI" id="CHEBI:18420"/>
    </ligand>
</feature>
<proteinExistence type="inferred from homology"/>
<keyword evidence="9 10" id="KW-0694">RNA-binding</keyword>
<name>A0A830G0J0_9EURY</name>
<dbReference type="Proteomes" id="UP000614609">
    <property type="component" value="Unassembled WGS sequence"/>
</dbReference>
<sequence length="513" mass="57040">MYAATRARTWDNLGNNQVLYQLSYGGLLALCRSGVVQIWLSFSRGCDHRRFLERGGRSEGMTETDAVLRAVRERVDPTAAERERLRTVAERLVERAEDAVDERGLDADVVRVGSTARGTWVRGDRDIDVFVRFPPSLSRDELETHGLAVGNAVLPNGHEEYAEHPYVKGEFEGYDVDLVPCYAVESARDIRSAVDRTPFHTEYLEARLDDDLAADVRLCKQFLKGIGAYGSDLKTEGFSGYLTELLVLEYDGFEALLATAADWQPPVELDPAGHANASFDDPLVVVDPTDPERNVAAVVSAANVARFQHYARRFREEPRESYFFASPRDPLDAEGVRAALDERGTRALAVRFDDDSLLDLVEDQRYPQLRRSLDGLVRGLEERGFEVVRAATWADETAVLFCELSVAALPAVERHRGPPVHVGGHASGFYEKYADDPDVYGPYIEGERYVVERERDVRSAAAFAEEELASVALGHAVERLVAADDYTVLADAEVAALAAEFGREFAAYFDPRP</sequence>
<keyword evidence="15" id="KW-1185">Reference proteome</keyword>
<protein>
    <recommendedName>
        <fullName evidence="10">CCA-adding enzyme</fullName>
        <ecNumber evidence="10">2.7.7.72</ecNumber>
    </recommendedName>
    <alternativeName>
        <fullName evidence="10">CCA tRNA nucleotidyltransferase</fullName>
    </alternativeName>
    <alternativeName>
        <fullName evidence="10">tRNA CCA-pyrophosphorylase</fullName>
    </alternativeName>
    <alternativeName>
        <fullName evidence="10">tRNA adenylyl-/cytidylyl- transferase</fullName>
    </alternativeName>
    <alternativeName>
        <fullName evidence="10">tRNA nucleotidyltransferase</fullName>
    </alternativeName>
    <alternativeName>
        <fullName evidence="10">tRNA-NT</fullName>
    </alternativeName>
</protein>
<dbReference type="GO" id="GO:0004810">
    <property type="term" value="F:CCA tRNA nucleotidyltransferase activity"/>
    <property type="evidence" value="ECO:0007669"/>
    <property type="project" value="UniProtKB-UniRule"/>
</dbReference>
<feature type="binding site" evidence="10">
    <location>
        <position position="229"/>
    </location>
    <ligand>
        <name>ATP</name>
        <dbReference type="ChEBI" id="CHEBI:30616"/>
    </ligand>
</feature>
<evidence type="ECO:0000259" key="11">
    <source>
        <dbReference type="Pfam" id="PF01909"/>
    </source>
</evidence>
<evidence type="ECO:0000256" key="1">
    <source>
        <dbReference type="ARBA" id="ARBA00022679"/>
    </source>
</evidence>
<feature type="binding site" evidence="10">
    <location>
        <position position="117"/>
    </location>
    <ligand>
        <name>CTP</name>
        <dbReference type="ChEBI" id="CHEBI:37563"/>
    </ligand>
</feature>
<feature type="binding site" evidence="10">
    <location>
        <position position="200"/>
    </location>
    <ligand>
        <name>CTP</name>
        <dbReference type="ChEBI" id="CHEBI:37563"/>
    </ligand>
</feature>
<keyword evidence="7 10" id="KW-0067">ATP-binding</keyword>
<feature type="binding site" evidence="10">
    <location>
        <position position="220"/>
    </location>
    <ligand>
        <name>CTP</name>
        <dbReference type="ChEBI" id="CHEBI:37563"/>
    </ligand>
</feature>
<comment type="cofactor">
    <cofactor evidence="10">
        <name>Mg(2+)</name>
        <dbReference type="ChEBI" id="CHEBI:18420"/>
    </cofactor>
</comment>
<keyword evidence="4 10" id="KW-0479">Metal-binding</keyword>
<evidence type="ECO:0000256" key="7">
    <source>
        <dbReference type="ARBA" id="ARBA00022840"/>
    </source>
</evidence>
<keyword evidence="5 10" id="KW-0547">Nucleotide-binding</keyword>
<evidence type="ECO:0000256" key="4">
    <source>
        <dbReference type="ARBA" id="ARBA00022723"/>
    </source>
</evidence>
<reference evidence="14" key="1">
    <citation type="journal article" date="2014" name="Int. J. Syst. Evol. Microbiol.">
        <title>Complete genome sequence of Corynebacterium casei LMG S-19264T (=DSM 44701T), isolated from a smear-ripened cheese.</title>
        <authorList>
            <consortium name="US DOE Joint Genome Institute (JGI-PGF)"/>
            <person name="Walter F."/>
            <person name="Albersmeier A."/>
            <person name="Kalinowski J."/>
            <person name="Ruckert C."/>
        </authorList>
    </citation>
    <scope>NUCLEOTIDE SEQUENCE</scope>
    <source>
        <strain evidence="14">JCM 16108</strain>
    </source>
</reference>
<gene>
    <name evidence="10" type="primary">cca</name>
    <name evidence="14" type="ORF">GCM10009017_19460</name>
</gene>
<feature type="binding site" evidence="10">
    <location>
        <position position="177"/>
    </location>
    <ligand>
        <name>Mg(2+)</name>
        <dbReference type="ChEBI" id="CHEBI:18420"/>
    </ligand>
</feature>
<dbReference type="NCBIfam" id="TIGR03671">
    <property type="entry name" value="cca_archaeal"/>
    <property type="match status" value="1"/>
</dbReference>
<dbReference type="PIRSF" id="PIRSF005335">
    <property type="entry name" value="CCA_arch"/>
    <property type="match status" value="1"/>
</dbReference>
<reference evidence="14" key="2">
    <citation type="submission" date="2020-09" db="EMBL/GenBank/DDBJ databases">
        <authorList>
            <person name="Sun Q."/>
            <person name="Ohkuma M."/>
        </authorList>
    </citation>
    <scope>NUCLEOTIDE SEQUENCE</scope>
    <source>
        <strain evidence="14">JCM 16108</strain>
    </source>
</reference>
<dbReference type="EC" id="2.7.7.72" evidence="10"/>
<evidence type="ECO:0000256" key="9">
    <source>
        <dbReference type="ARBA" id="ARBA00022884"/>
    </source>
</evidence>
<dbReference type="PANTHER" id="PTHR39643">
    <property type="entry name" value="CCA-ADDING ENZYME"/>
    <property type="match status" value="1"/>
</dbReference>
<keyword evidence="1 10" id="KW-0808">Transferase</keyword>
<feature type="binding site" evidence="10">
    <location>
        <position position="114"/>
    </location>
    <ligand>
        <name>CTP</name>
        <dbReference type="ChEBI" id="CHEBI:37563"/>
    </ligand>
</feature>
<dbReference type="AlphaFoldDB" id="A0A830G0J0"/>
<comment type="similarity">
    <text evidence="10">Belongs to the tRNA nucleotidyltransferase/poly(A) polymerase family. Archaeal CCA-adding enzyme subfamily.</text>
</comment>
<dbReference type="InterPro" id="IPR008229">
    <property type="entry name" value="CCA-adding_arc"/>
</dbReference>
<dbReference type="CDD" id="cd05400">
    <property type="entry name" value="NT_2-5OAS_ClassI-CCAase"/>
    <property type="match status" value="1"/>
</dbReference>
<dbReference type="Gene3D" id="3.30.70.590">
    <property type="entry name" value="Poly(A) polymerase predicted RNA binding domain"/>
    <property type="match status" value="1"/>
</dbReference>
<dbReference type="Gene3D" id="1.10.1410.30">
    <property type="entry name" value="CCA tRNA nucleotidyltransferase, domain 2"/>
    <property type="match status" value="1"/>
</dbReference>
<keyword evidence="2 10" id="KW-0819">tRNA processing</keyword>
<feature type="domain" description="CCA-adding enzyme C-terminal" evidence="13">
    <location>
        <begin position="343"/>
        <end position="490"/>
    </location>
</feature>
<dbReference type="SUPFAM" id="SSF81631">
    <property type="entry name" value="PAP/OAS1 substrate-binding domain"/>
    <property type="match status" value="1"/>
</dbReference>
<dbReference type="PROSITE" id="PS50152">
    <property type="entry name" value="25A_SYNTH_3"/>
    <property type="match status" value="1"/>
</dbReference>
<evidence type="ECO:0000313" key="14">
    <source>
        <dbReference type="EMBL" id="GGM69376.1"/>
    </source>
</evidence>
<comment type="catalytic activity">
    <reaction evidence="10">
        <text>a tRNA precursor + 2 CTP + ATP = a tRNA with a 3' CCA end + 3 diphosphate</text>
        <dbReference type="Rhea" id="RHEA:14433"/>
        <dbReference type="Rhea" id="RHEA-COMP:10465"/>
        <dbReference type="Rhea" id="RHEA-COMP:10468"/>
        <dbReference type="ChEBI" id="CHEBI:30616"/>
        <dbReference type="ChEBI" id="CHEBI:33019"/>
        <dbReference type="ChEBI" id="CHEBI:37563"/>
        <dbReference type="ChEBI" id="CHEBI:74896"/>
        <dbReference type="ChEBI" id="CHEBI:83071"/>
        <dbReference type="EC" id="2.7.7.72"/>
    </reaction>
</comment>
<comment type="function">
    <text evidence="10">Catalyzes the addition and repair of the essential 3'-terminal CCA sequence in tRNAs without using a nucleic acid template. Adds these three nucleotides in the order of C, C, and A to the tRNA nucleotide-73, using CTP and ATP as substrates and producing inorganic pyrophosphate. tRNA 3'-terminal CCA addition is required both for tRNA processing and repair. Also involved in tRNA surveillance by mediating tandem CCA addition to generate a CCACCA at the 3' terminus of unstable tRNAs. While stable tRNAs receive only 3'-terminal CCA, unstable tRNAs are marked with CCACCA and rapidly degraded.</text>
</comment>
<evidence type="ECO:0000259" key="13">
    <source>
        <dbReference type="Pfam" id="PF21133"/>
    </source>
</evidence>
<feature type="binding site" evidence="10">
    <location>
        <position position="220"/>
    </location>
    <ligand>
        <name>ATP</name>
        <dbReference type="ChEBI" id="CHEBI:30616"/>
    </ligand>
</feature>
<comment type="caution">
    <text evidence="14">The sequence shown here is derived from an EMBL/GenBank/DDBJ whole genome shotgun (WGS) entry which is preliminary data.</text>
</comment>
<evidence type="ECO:0000256" key="10">
    <source>
        <dbReference type="HAMAP-Rule" id="MF_01264"/>
    </source>
</evidence>
<evidence type="ECO:0000256" key="3">
    <source>
        <dbReference type="ARBA" id="ARBA00022695"/>
    </source>
</evidence>
<dbReference type="Pfam" id="PF21133">
    <property type="entry name" value="CAA_C"/>
    <property type="match status" value="1"/>
</dbReference>
<accession>A0A830G0J0</accession>
<dbReference type="InterPro" id="IPR015329">
    <property type="entry name" value="tRNA_NucTransf2"/>
</dbReference>
<feature type="binding site" evidence="10">
    <location>
        <position position="114"/>
    </location>
    <ligand>
        <name>ATP</name>
        <dbReference type="ChEBI" id="CHEBI:30616"/>
    </ligand>
</feature>
<dbReference type="Pfam" id="PF01909">
    <property type="entry name" value="NTP_transf_2"/>
    <property type="match status" value="1"/>
</dbReference>
<dbReference type="InterPro" id="IPR011068">
    <property type="entry name" value="NuclTrfase_I-like_C"/>
</dbReference>
<dbReference type="InterPro" id="IPR043519">
    <property type="entry name" value="NT_sf"/>
</dbReference>
<feature type="binding site" evidence="10">
    <location>
        <position position="126"/>
    </location>
    <ligand>
        <name>Mg(2+)</name>
        <dbReference type="ChEBI" id="CHEBI:18420"/>
    </ligand>
</feature>
<dbReference type="GO" id="GO:0001680">
    <property type="term" value="P:tRNA 3'-terminal CCA addition"/>
    <property type="evidence" value="ECO:0007669"/>
    <property type="project" value="UniProtKB-UniRule"/>
</dbReference>
<dbReference type="GO" id="GO:0000287">
    <property type="term" value="F:magnesium ion binding"/>
    <property type="evidence" value="ECO:0007669"/>
    <property type="project" value="UniProtKB-UniRule"/>
</dbReference>
<comment type="subunit">
    <text evidence="10">Homodimer.</text>
</comment>
<dbReference type="SUPFAM" id="SSF81301">
    <property type="entry name" value="Nucleotidyltransferase"/>
    <property type="match status" value="1"/>
</dbReference>
<keyword evidence="8 10" id="KW-0460">Magnesium</keyword>
<dbReference type="InterPro" id="IPR048833">
    <property type="entry name" value="CAA_C"/>
</dbReference>
<evidence type="ECO:0000256" key="2">
    <source>
        <dbReference type="ARBA" id="ARBA00022694"/>
    </source>
</evidence>